<dbReference type="Proteomes" id="UP000515733">
    <property type="component" value="Chromosome"/>
</dbReference>
<dbReference type="KEGG" id="doe:DENOEST_2913"/>
<dbReference type="OrthoDB" id="9797795at2"/>
<dbReference type="RefSeq" id="WP_145770978.1">
    <property type="nucleotide sequence ID" value="NZ_LR778301.1"/>
</dbReference>
<evidence type="ECO:0000256" key="4">
    <source>
        <dbReference type="ARBA" id="ARBA00044042"/>
    </source>
</evidence>
<reference evidence="6 7" key="1">
    <citation type="submission" date="2020-03" db="EMBL/GenBank/DDBJ databases">
        <authorList>
            <consortium name="Genoscope - CEA"/>
            <person name="William W."/>
        </authorList>
    </citation>
    <scope>NUCLEOTIDE SEQUENCE [LARGE SCALE GENOMIC DNA]</scope>
    <source>
        <strain evidence="7">DSM 16959</strain>
    </source>
</reference>
<dbReference type="PANTHER" id="PTHR30160:SF7">
    <property type="entry name" value="ADP-HEPTOSE--LPS HEPTOSYLTRANSFERASE 2"/>
    <property type="match status" value="1"/>
</dbReference>
<keyword evidence="1" id="KW-0328">Glycosyltransferase</keyword>
<gene>
    <name evidence="6" type="primary">rfaF</name>
    <name evidence="6" type="ORF">DENOEST_2913</name>
</gene>
<organism evidence="6 7">
    <name type="scientific">Denitratisoma oestradiolicum</name>
    <dbReference type="NCBI Taxonomy" id="311182"/>
    <lineage>
        <taxon>Bacteria</taxon>
        <taxon>Pseudomonadati</taxon>
        <taxon>Pseudomonadota</taxon>
        <taxon>Betaproteobacteria</taxon>
        <taxon>Nitrosomonadales</taxon>
        <taxon>Sterolibacteriaceae</taxon>
        <taxon>Denitratisoma</taxon>
    </lineage>
</organism>
<evidence type="ECO:0000256" key="1">
    <source>
        <dbReference type="ARBA" id="ARBA00022676"/>
    </source>
</evidence>
<dbReference type="FunFam" id="3.40.50.2000:FF:000023">
    <property type="entry name" value="ADP-heptose--LPS heptosyltransferase II"/>
    <property type="match status" value="1"/>
</dbReference>
<comment type="catalytic activity">
    <reaction evidence="5">
        <text>an L-alpha-D-Hep-(1-&gt;5)-[alpha-Kdo-(2-&gt;4)]-alpha-Kdo-(2-&gt;6)-lipid A + ADP-L-glycero-beta-D-manno-heptose = an L-alpha-D-Hep-(1-&gt;3)-L-alpha-D-Hep-(1-&gt;5)-[alpha-Kdo-(2-&gt;4)]-alpha-Kdo-(2-&gt;6)-lipid A + ADP + H(+)</text>
        <dbReference type="Rhea" id="RHEA:74071"/>
        <dbReference type="ChEBI" id="CHEBI:15378"/>
        <dbReference type="ChEBI" id="CHEBI:61506"/>
        <dbReference type="ChEBI" id="CHEBI:193068"/>
        <dbReference type="ChEBI" id="CHEBI:193069"/>
        <dbReference type="ChEBI" id="CHEBI:456216"/>
        <dbReference type="EC" id="2.4.99.24"/>
    </reaction>
</comment>
<evidence type="ECO:0000313" key="6">
    <source>
        <dbReference type="EMBL" id="CAB1370072.1"/>
    </source>
</evidence>
<evidence type="ECO:0000256" key="2">
    <source>
        <dbReference type="ARBA" id="ARBA00022679"/>
    </source>
</evidence>
<proteinExistence type="inferred from homology"/>
<dbReference type="CDD" id="cd03789">
    <property type="entry name" value="GT9_LPS_heptosyltransferase"/>
    <property type="match status" value="1"/>
</dbReference>
<dbReference type="EC" id="2.4.99.24" evidence="4"/>
<dbReference type="InterPro" id="IPR002201">
    <property type="entry name" value="Glyco_trans_9"/>
</dbReference>
<dbReference type="AlphaFoldDB" id="A0A6S6YQL8"/>
<evidence type="ECO:0000256" key="5">
    <source>
        <dbReference type="ARBA" id="ARBA00047503"/>
    </source>
</evidence>
<dbReference type="InterPro" id="IPR051199">
    <property type="entry name" value="LPS_LOS_Heptosyltrfase"/>
</dbReference>
<dbReference type="SUPFAM" id="SSF53756">
    <property type="entry name" value="UDP-Glycosyltransferase/glycogen phosphorylase"/>
    <property type="match status" value="1"/>
</dbReference>
<dbReference type="Pfam" id="PF01075">
    <property type="entry name" value="Glyco_transf_9"/>
    <property type="match status" value="1"/>
</dbReference>
<dbReference type="GO" id="GO:0009244">
    <property type="term" value="P:lipopolysaccharide core region biosynthetic process"/>
    <property type="evidence" value="ECO:0007669"/>
    <property type="project" value="TreeGrafter"/>
</dbReference>
<dbReference type="InterPro" id="IPR011910">
    <property type="entry name" value="RfaF"/>
</dbReference>
<dbReference type="NCBIfam" id="TIGR02195">
    <property type="entry name" value="heptsyl_trn_II"/>
    <property type="match status" value="1"/>
</dbReference>
<accession>A0A6S6YQL8</accession>
<keyword evidence="7" id="KW-1185">Reference proteome</keyword>
<protein>
    <recommendedName>
        <fullName evidence="4">lipopolysaccharide heptosyltransferase II</fullName>
        <ecNumber evidence="4">2.4.99.24</ecNumber>
    </recommendedName>
</protein>
<evidence type="ECO:0000256" key="3">
    <source>
        <dbReference type="ARBA" id="ARBA00043995"/>
    </source>
</evidence>
<sequence>MGSPTRILVVAPSWIGDTLIAQPLLARLAARGASIDVLAPDWCAPLLERMPEVRRVIGSPFRHGDFAFWARRALGRALAQEGYDEAVVLPNSWKSALVPFFARIPKRTGFTGEARIGLLNNRHVLDKVARSQLAQRYAQLAEAPGSDPLLPLPQPRLCSTPEQQAAARRTLGLPLDAAPVILCPGAEYGPAKRWPVRHFADLARRLAQDGLPVWLLGAAKDAAVGDEIAALAEGMALNLCGRTSLTQAIDLLAGARQVVSNDSGLMHVAAALDRPLVALYGSSSPAYTPPMSSRARIISLKLSCSPCFQRECPLGHLKCLEDLMPEQVIETLNNVFHAHP</sequence>
<dbReference type="GO" id="GO:0008713">
    <property type="term" value="F:ADP-heptose-lipopolysaccharide heptosyltransferase activity"/>
    <property type="evidence" value="ECO:0007669"/>
    <property type="project" value="UniProtKB-EC"/>
</dbReference>
<comment type="similarity">
    <text evidence="3">Belongs to the glycosyltransferase 9 family.</text>
</comment>
<keyword evidence="2 6" id="KW-0808">Transferase</keyword>
<dbReference type="Gene3D" id="3.40.50.2000">
    <property type="entry name" value="Glycogen Phosphorylase B"/>
    <property type="match status" value="2"/>
</dbReference>
<evidence type="ECO:0000313" key="7">
    <source>
        <dbReference type="Proteomes" id="UP000515733"/>
    </source>
</evidence>
<dbReference type="EMBL" id="LR778301">
    <property type="protein sequence ID" value="CAB1370072.1"/>
    <property type="molecule type" value="Genomic_DNA"/>
</dbReference>
<dbReference type="GO" id="GO:0005829">
    <property type="term" value="C:cytosol"/>
    <property type="evidence" value="ECO:0007669"/>
    <property type="project" value="TreeGrafter"/>
</dbReference>
<dbReference type="PANTHER" id="PTHR30160">
    <property type="entry name" value="TETRAACYLDISACCHARIDE 4'-KINASE-RELATED"/>
    <property type="match status" value="1"/>
</dbReference>
<name>A0A6S6YQL8_9PROT</name>